<dbReference type="GO" id="GO:0016757">
    <property type="term" value="F:glycosyltransferase activity"/>
    <property type="evidence" value="ECO:0007669"/>
    <property type="project" value="UniProtKB-ARBA"/>
</dbReference>
<evidence type="ECO:0000313" key="4">
    <source>
        <dbReference type="Proteomes" id="UP000636888"/>
    </source>
</evidence>
<keyword evidence="4" id="KW-1185">Reference proteome</keyword>
<feature type="region of interest" description="Disordered" evidence="1">
    <location>
        <begin position="468"/>
        <end position="487"/>
    </location>
</feature>
<evidence type="ECO:0000256" key="1">
    <source>
        <dbReference type="SAM" id="MobiDB-lite"/>
    </source>
</evidence>
<accession>A0A8J7JC34</accession>
<reference evidence="3" key="1">
    <citation type="submission" date="2020-12" db="EMBL/GenBank/DDBJ databases">
        <title>Geomonas sp. Red875, isolated from river sediment.</title>
        <authorList>
            <person name="Xu Z."/>
            <person name="Zhang Z."/>
            <person name="Masuda Y."/>
            <person name="Itoh H."/>
            <person name="Senoo K."/>
        </authorList>
    </citation>
    <scope>NUCLEOTIDE SEQUENCE</scope>
    <source>
        <strain evidence="3">Red875</strain>
    </source>
</reference>
<name>A0A8J7JC34_9BACT</name>
<feature type="domain" description="Glycosyltransferase subfamily 4-like N-terminal" evidence="2">
    <location>
        <begin position="13"/>
        <end position="137"/>
    </location>
</feature>
<dbReference type="PANTHER" id="PTHR45947:SF3">
    <property type="entry name" value="SULFOQUINOVOSYL TRANSFERASE SQD2"/>
    <property type="match status" value="1"/>
</dbReference>
<proteinExistence type="predicted"/>
<dbReference type="Proteomes" id="UP000636888">
    <property type="component" value="Unassembled WGS sequence"/>
</dbReference>
<dbReference type="Pfam" id="PF13692">
    <property type="entry name" value="Glyco_trans_1_4"/>
    <property type="match status" value="1"/>
</dbReference>
<gene>
    <name evidence="3" type="ORF">JFN93_06010</name>
</gene>
<dbReference type="SUPFAM" id="SSF53756">
    <property type="entry name" value="UDP-Glycosyltransferase/glycogen phosphorylase"/>
    <property type="match status" value="1"/>
</dbReference>
<dbReference type="Gene3D" id="3.40.50.2000">
    <property type="entry name" value="Glycogen Phosphorylase B"/>
    <property type="match status" value="2"/>
</dbReference>
<comment type="caution">
    <text evidence="3">The sequence shown here is derived from an EMBL/GenBank/DDBJ whole genome shotgun (WGS) entry which is preliminary data.</text>
</comment>
<protein>
    <submittedName>
        <fullName evidence="3">Glycosyltransferase</fullName>
    </submittedName>
</protein>
<dbReference type="RefSeq" id="WP_199383089.1">
    <property type="nucleotide sequence ID" value="NZ_JAEMHM010000004.1"/>
</dbReference>
<organism evidence="3 4">
    <name type="scientific">Geomesophilobacter sediminis</name>
    <dbReference type="NCBI Taxonomy" id="2798584"/>
    <lineage>
        <taxon>Bacteria</taxon>
        <taxon>Pseudomonadati</taxon>
        <taxon>Thermodesulfobacteriota</taxon>
        <taxon>Desulfuromonadia</taxon>
        <taxon>Geobacterales</taxon>
        <taxon>Geobacteraceae</taxon>
        <taxon>Geomesophilobacter</taxon>
    </lineage>
</organism>
<dbReference type="InterPro" id="IPR028098">
    <property type="entry name" value="Glyco_trans_4-like_N"/>
</dbReference>
<dbReference type="InterPro" id="IPR050194">
    <property type="entry name" value="Glycosyltransferase_grp1"/>
</dbReference>
<evidence type="ECO:0000313" key="3">
    <source>
        <dbReference type="EMBL" id="MBJ6724253.1"/>
    </source>
</evidence>
<dbReference type="Pfam" id="PF13439">
    <property type="entry name" value="Glyco_transf_4"/>
    <property type="match status" value="1"/>
</dbReference>
<dbReference type="EMBL" id="JAEMHM010000004">
    <property type="protein sequence ID" value="MBJ6724253.1"/>
    <property type="molecule type" value="Genomic_DNA"/>
</dbReference>
<evidence type="ECO:0000259" key="2">
    <source>
        <dbReference type="Pfam" id="PF13439"/>
    </source>
</evidence>
<sequence length="487" mass="53549">MKILLIGNDPKEIGGVANYTRPLATTFAELGHRVHYLFSGAIQSKYDWPGRQRLEVRQGPFPFETAEIFNSVCLPFNYGCPEVDVAAPEMERVIAQYLDRVGPDVVHIHSRVGLPFSVNRLAFERGIPVLNTIHVYGYLCQKRVMIDREGGICPGPTDPDRCAACTGALDPALEVRRARTRYYKEALRRNCGGLYDLFKAGKRRAGIGWTPGVSAAQPAPAGLPDPILAQRLGGRLAAGIAALNDHCDLTVCVSNDVKQTLMRFGVREERLVVQHIGSLIAERQKVEERPPHEPLVIGNIGGVNYYKGTHVLLDAVRRVGPGNYLVKIFGRYNENYVAELLKEYPDLPVEFTGSYRPADLPEILRQIDVMVLPSVCNDTAPQTIFESFSGGVPIIASAIGGFPDFVRDGENGYLFRAGDGAELAERIRTVIGDPGLVRTLRRGIRPLKTIGDNARELLDLYRELGGGREGVSAEPRTTGRGPGQRRA</sequence>
<dbReference type="PANTHER" id="PTHR45947">
    <property type="entry name" value="SULFOQUINOVOSYL TRANSFERASE SQD2"/>
    <property type="match status" value="1"/>
</dbReference>
<dbReference type="AlphaFoldDB" id="A0A8J7JC34"/>